<evidence type="ECO:0000256" key="3">
    <source>
        <dbReference type="ARBA" id="ARBA00022741"/>
    </source>
</evidence>
<keyword evidence="2" id="KW-0479">Metal-binding</keyword>
<dbReference type="PANTHER" id="PTHR35795">
    <property type="entry name" value="SLR1885 PROTEIN"/>
    <property type="match status" value="1"/>
</dbReference>
<dbReference type="GO" id="GO:0008803">
    <property type="term" value="F:bis(5'-nucleosyl)-tetraphosphatase (symmetrical) activity"/>
    <property type="evidence" value="ECO:0007669"/>
    <property type="project" value="UniProtKB-EC"/>
</dbReference>
<reference evidence="8" key="1">
    <citation type="journal article" date="2021" name="PeerJ">
        <title>Extensive microbial diversity within the chicken gut microbiome revealed by metagenomics and culture.</title>
        <authorList>
            <person name="Gilroy R."/>
            <person name="Ravi A."/>
            <person name="Getino M."/>
            <person name="Pursley I."/>
            <person name="Horton D.L."/>
            <person name="Alikhan N.F."/>
            <person name="Baker D."/>
            <person name="Gharbi K."/>
            <person name="Hall N."/>
            <person name="Watson M."/>
            <person name="Adriaenssens E.M."/>
            <person name="Foster-Nyarko E."/>
            <person name="Jarju S."/>
            <person name="Secka A."/>
            <person name="Antonio M."/>
            <person name="Oren A."/>
            <person name="Chaudhuri R.R."/>
            <person name="La Ragione R."/>
            <person name="Hildebrand F."/>
            <person name="Pallen M.J."/>
        </authorList>
    </citation>
    <scope>NUCLEOTIDE SEQUENCE</scope>
    <source>
        <strain evidence="8">CHK171-7178</strain>
    </source>
</reference>
<dbReference type="EMBL" id="DYWT01000275">
    <property type="protein sequence ID" value="HJF33676.1"/>
    <property type="molecule type" value="Genomic_DNA"/>
</dbReference>
<dbReference type="InterPro" id="IPR005249">
    <property type="entry name" value="YqeK"/>
</dbReference>
<dbReference type="CDD" id="cd00077">
    <property type="entry name" value="HDc"/>
    <property type="match status" value="1"/>
</dbReference>
<accession>A0A921G4U5</accession>
<sequence>MDVDQLKKELAQRMPKERYEHVLRVTETAKNLAATYQIPIVKAELAALFHDIAKFIGKSDQRLFLEKANEDSRLFSFHHELWHAPVGAIIAHDEFRITDMDILNAIRYHTTGRANMSPLEKLIYVSDMIEPGRNFPGVESLRKDAAENLDTVMEACIYQSVQFLVNKRVPVYPDSIDCYNEHLK</sequence>
<protein>
    <recommendedName>
        <fullName evidence="1">bis(5'-nucleosyl)-tetraphosphatase (symmetrical)</fullName>
        <ecNumber evidence="1">3.6.1.41</ecNumber>
    </recommendedName>
</protein>
<evidence type="ECO:0000259" key="7">
    <source>
        <dbReference type="PROSITE" id="PS51831"/>
    </source>
</evidence>
<gene>
    <name evidence="8" type="primary">yqeK</name>
    <name evidence="8" type="ORF">K8V56_18075</name>
</gene>
<dbReference type="EC" id="3.6.1.41" evidence="1"/>
<evidence type="ECO:0000256" key="5">
    <source>
        <dbReference type="ARBA" id="ARBA00023004"/>
    </source>
</evidence>
<dbReference type="PANTHER" id="PTHR35795:SF1">
    <property type="entry name" value="BIS(5'-NUCLEOSYL)-TETRAPHOSPHATASE, SYMMETRICAL"/>
    <property type="match status" value="1"/>
</dbReference>
<dbReference type="Gene3D" id="1.10.3210.10">
    <property type="entry name" value="Hypothetical protein af1432"/>
    <property type="match status" value="1"/>
</dbReference>
<dbReference type="NCBIfam" id="TIGR00488">
    <property type="entry name" value="bis(5'-nucleosyl)-tetraphosphatase (symmetrical) YqeK"/>
    <property type="match status" value="1"/>
</dbReference>
<dbReference type="GO" id="GO:0046872">
    <property type="term" value="F:metal ion binding"/>
    <property type="evidence" value="ECO:0007669"/>
    <property type="project" value="UniProtKB-KW"/>
</dbReference>
<evidence type="ECO:0000313" key="8">
    <source>
        <dbReference type="EMBL" id="HJF33676.1"/>
    </source>
</evidence>
<evidence type="ECO:0000256" key="4">
    <source>
        <dbReference type="ARBA" id="ARBA00022801"/>
    </source>
</evidence>
<dbReference type="SMART" id="SM00471">
    <property type="entry name" value="HDc"/>
    <property type="match status" value="1"/>
</dbReference>
<dbReference type="GO" id="GO:0000166">
    <property type="term" value="F:nucleotide binding"/>
    <property type="evidence" value="ECO:0007669"/>
    <property type="project" value="UniProtKB-KW"/>
</dbReference>
<evidence type="ECO:0000256" key="2">
    <source>
        <dbReference type="ARBA" id="ARBA00022723"/>
    </source>
</evidence>
<evidence type="ECO:0000256" key="6">
    <source>
        <dbReference type="ARBA" id="ARBA00049417"/>
    </source>
</evidence>
<keyword evidence="4 8" id="KW-0378">Hydrolase</keyword>
<dbReference type="Pfam" id="PF01966">
    <property type="entry name" value="HD"/>
    <property type="match status" value="1"/>
</dbReference>
<organism evidence="8 9">
    <name type="scientific">Sporosarcina psychrophila</name>
    <name type="common">Bacillus psychrophilus</name>
    <dbReference type="NCBI Taxonomy" id="1476"/>
    <lineage>
        <taxon>Bacteria</taxon>
        <taxon>Bacillati</taxon>
        <taxon>Bacillota</taxon>
        <taxon>Bacilli</taxon>
        <taxon>Bacillales</taxon>
        <taxon>Caryophanaceae</taxon>
        <taxon>Sporosarcina</taxon>
    </lineage>
</organism>
<dbReference type="PROSITE" id="PS51831">
    <property type="entry name" value="HD"/>
    <property type="match status" value="1"/>
</dbReference>
<dbReference type="AlphaFoldDB" id="A0A921G4U5"/>
<feature type="domain" description="HD" evidence="7">
    <location>
        <begin position="18"/>
        <end position="132"/>
    </location>
</feature>
<dbReference type="Proteomes" id="UP000698173">
    <property type="component" value="Unassembled WGS sequence"/>
</dbReference>
<evidence type="ECO:0000256" key="1">
    <source>
        <dbReference type="ARBA" id="ARBA00012506"/>
    </source>
</evidence>
<dbReference type="InterPro" id="IPR051094">
    <property type="entry name" value="Diverse_Catalytic_Enzymes"/>
</dbReference>
<comment type="caution">
    <text evidence="8">The sequence shown here is derived from an EMBL/GenBank/DDBJ whole genome shotgun (WGS) entry which is preliminary data.</text>
</comment>
<comment type="catalytic activity">
    <reaction evidence="6">
        <text>P(1),P(4)-bis(5'-adenosyl) tetraphosphate + H2O = 2 ADP + 2 H(+)</text>
        <dbReference type="Rhea" id="RHEA:24252"/>
        <dbReference type="ChEBI" id="CHEBI:15377"/>
        <dbReference type="ChEBI" id="CHEBI:15378"/>
        <dbReference type="ChEBI" id="CHEBI:58141"/>
        <dbReference type="ChEBI" id="CHEBI:456216"/>
        <dbReference type="EC" id="3.6.1.41"/>
    </reaction>
</comment>
<proteinExistence type="predicted"/>
<dbReference type="InterPro" id="IPR003607">
    <property type="entry name" value="HD/PDEase_dom"/>
</dbReference>
<keyword evidence="5" id="KW-0408">Iron</keyword>
<keyword evidence="3" id="KW-0547">Nucleotide-binding</keyword>
<reference evidence="8" key="2">
    <citation type="submission" date="2021-09" db="EMBL/GenBank/DDBJ databases">
        <authorList>
            <person name="Gilroy R."/>
        </authorList>
    </citation>
    <scope>NUCLEOTIDE SEQUENCE</scope>
    <source>
        <strain evidence="8">CHK171-7178</strain>
    </source>
</reference>
<evidence type="ECO:0000313" key="9">
    <source>
        <dbReference type="Proteomes" id="UP000698173"/>
    </source>
</evidence>
<dbReference type="SUPFAM" id="SSF109604">
    <property type="entry name" value="HD-domain/PDEase-like"/>
    <property type="match status" value="1"/>
</dbReference>
<name>A0A921G4U5_SPOPS</name>
<dbReference type="InterPro" id="IPR006674">
    <property type="entry name" value="HD_domain"/>
</dbReference>